<dbReference type="Proteomes" id="UP000673821">
    <property type="component" value="Unassembled WGS sequence"/>
</dbReference>
<protein>
    <submittedName>
        <fullName evidence="1">Uncharacterized protein</fullName>
    </submittedName>
</protein>
<comment type="caution">
    <text evidence="1">The sequence shown here is derived from an EMBL/GenBank/DDBJ whole genome shotgun (WGS) entry which is preliminary data.</text>
</comment>
<evidence type="ECO:0000313" key="2">
    <source>
        <dbReference type="Proteomes" id="UP000673821"/>
    </source>
</evidence>
<sequence length="59" mass="6656">MFNHARENRPPAEHAIFKASDKLREESVTVELAENYFTIAIVAALRHIFFGAESVISLP</sequence>
<accession>A0ABN7LZQ8</accession>
<organism evidence="1 2">
    <name type="scientific">Paraburkholderia nemoris</name>
    <dbReference type="NCBI Taxonomy" id="2793076"/>
    <lineage>
        <taxon>Bacteria</taxon>
        <taxon>Pseudomonadati</taxon>
        <taxon>Pseudomonadota</taxon>
        <taxon>Betaproteobacteria</taxon>
        <taxon>Burkholderiales</taxon>
        <taxon>Burkholderiaceae</taxon>
        <taxon>Paraburkholderia</taxon>
    </lineage>
</organism>
<gene>
    <name evidence="1" type="ORF">R69776_03768</name>
</gene>
<dbReference type="GeneID" id="97056567"/>
<dbReference type="EMBL" id="CAJNBH010000010">
    <property type="protein sequence ID" value="CAE6769376.1"/>
    <property type="molecule type" value="Genomic_DNA"/>
</dbReference>
<evidence type="ECO:0000313" key="1">
    <source>
        <dbReference type="EMBL" id="CAE6769376.1"/>
    </source>
</evidence>
<proteinExistence type="predicted"/>
<keyword evidence="2" id="KW-1185">Reference proteome</keyword>
<reference evidence="1 2" key="1">
    <citation type="submission" date="2021-02" db="EMBL/GenBank/DDBJ databases">
        <authorList>
            <person name="Vanwijnsberghe S."/>
        </authorList>
    </citation>
    <scope>NUCLEOTIDE SEQUENCE [LARGE SCALE GENOMIC DNA]</scope>
    <source>
        <strain evidence="1 2">R-69776</strain>
    </source>
</reference>
<name>A0ABN7LZQ8_9BURK</name>
<dbReference type="RefSeq" id="WP_054040913.1">
    <property type="nucleotide sequence ID" value="NZ_CAJNAW010000020.1"/>
</dbReference>